<dbReference type="RefSeq" id="WP_198504803.1">
    <property type="nucleotide sequence ID" value="NZ_CP065959.1"/>
</dbReference>
<evidence type="ECO:0000313" key="2">
    <source>
        <dbReference type="EMBL" id="QQC93336.1"/>
    </source>
</evidence>
<dbReference type="SUPFAM" id="SSF55729">
    <property type="entry name" value="Acyl-CoA N-acyltransferases (Nat)"/>
    <property type="match status" value="1"/>
</dbReference>
<name>A0A7T4PNE2_9ACTN</name>
<dbReference type="AlphaFoldDB" id="A0A7T4PNE2"/>
<dbReference type="Gene3D" id="3.40.630.30">
    <property type="match status" value="1"/>
</dbReference>
<feature type="domain" description="N-acetyltransferase" evidence="1">
    <location>
        <begin position="1"/>
        <end position="96"/>
    </location>
</feature>
<protein>
    <submittedName>
        <fullName evidence="2">GNAT family N-acetyltransferase</fullName>
    </submittedName>
</protein>
<proteinExistence type="predicted"/>
<dbReference type="Pfam" id="PF00583">
    <property type="entry name" value="Acetyltransf_1"/>
    <property type="match status" value="1"/>
</dbReference>
<organism evidence="2 3">
    <name type="scientific">Streptomyces alfalfae</name>
    <dbReference type="NCBI Taxonomy" id="1642299"/>
    <lineage>
        <taxon>Bacteria</taxon>
        <taxon>Bacillati</taxon>
        <taxon>Actinomycetota</taxon>
        <taxon>Actinomycetes</taxon>
        <taxon>Kitasatosporales</taxon>
        <taxon>Streptomycetaceae</taxon>
        <taxon>Streptomyces</taxon>
    </lineage>
</organism>
<evidence type="ECO:0000313" key="3">
    <source>
        <dbReference type="Proteomes" id="UP000596130"/>
    </source>
</evidence>
<sequence>MAEQDGRVVGLLTYTLSDAGLEIVSLDAVVRHSGVGSFLLAVAAETAQRAGARRFRLVTTNDNLDALCFYQRRGLRITDVTPGAVDAARVVKPSIPLSGEYGIPLHDELTLELPL</sequence>
<dbReference type="InterPro" id="IPR000182">
    <property type="entry name" value="GNAT_dom"/>
</dbReference>
<dbReference type="InterPro" id="IPR016181">
    <property type="entry name" value="Acyl_CoA_acyltransferase"/>
</dbReference>
<evidence type="ECO:0000259" key="1">
    <source>
        <dbReference type="PROSITE" id="PS51186"/>
    </source>
</evidence>
<dbReference type="EMBL" id="CP065959">
    <property type="protein sequence ID" value="QQC93336.1"/>
    <property type="molecule type" value="Genomic_DNA"/>
</dbReference>
<dbReference type="GO" id="GO:0016747">
    <property type="term" value="F:acyltransferase activity, transferring groups other than amino-acyl groups"/>
    <property type="evidence" value="ECO:0007669"/>
    <property type="project" value="InterPro"/>
</dbReference>
<dbReference type="PROSITE" id="PS51186">
    <property type="entry name" value="GNAT"/>
    <property type="match status" value="1"/>
</dbReference>
<gene>
    <name evidence="2" type="ORF">I8755_37195</name>
</gene>
<dbReference type="Proteomes" id="UP000596130">
    <property type="component" value="Chromosome"/>
</dbReference>
<reference evidence="2 3" key="1">
    <citation type="submission" date="2020-12" db="EMBL/GenBank/DDBJ databases">
        <title>Identification and biosynthesis of polyene macrolides produced by Streptomyces alfalfae Men-myco-93-63.</title>
        <authorList>
            <person name="Liu D."/>
            <person name="Li Y."/>
            <person name="Liu L."/>
            <person name="Han X."/>
            <person name="Shen F."/>
        </authorList>
    </citation>
    <scope>NUCLEOTIDE SEQUENCE [LARGE SCALE GENOMIC DNA]</scope>
    <source>
        <strain evidence="2 3">Men-myco-93-63</strain>
    </source>
</reference>
<keyword evidence="2" id="KW-0808">Transferase</keyword>
<dbReference type="CDD" id="cd04301">
    <property type="entry name" value="NAT_SF"/>
    <property type="match status" value="1"/>
</dbReference>
<accession>A0A7T4PNE2</accession>